<reference evidence="2" key="1">
    <citation type="submission" date="2021-03" db="EMBL/GenBank/DDBJ databases">
        <title>Draft genome sequence of rust myrtle Austropuccinia psidii MF-1, a brazilian biotype.</title>
        <authorList>
            <person name="Quecine M.C."/>
            <person name="Pachon D.M.R."/>
            <person name="Bonatelli M.L."/>
            <person name="Correr F.H."/>
            <person name="Franceschini L.M."/>
            <person name="Leite T.F."/>
            <person name="Margarido G.R.A."/>
            <person name="Almeida C.A."/>
            <person name="Ferrarezi J.A."/>
            <person name="Labate C.A."/>
        </authorList>
    </citation>
    <scope>NUCLEOTIDE SEQUENCE</scope>
    <source>
        <strain evidence="2">MF-1</strain>
    </source>
</reference>
<comment type="caution">
    <text evidence="2">The sequence shown here is derived from an EMBL/GenBank/DDBJ whole genome shotgun (WGS) entry which is preliminary data.</text>
</comment>
<gene>
    <name evidence="2" type="ORF">O181_037362</name>
</gene>
<sequence length="288" mass="31262">MLVPCPTLPTTWPEEFPPKTPLWLTMMKVFPSRNGPQDPKQADGNNSGGLALSPQALICPPPLLGHHPMVTSLLDQRKVIIRPMKDGDEQKPPNSPQKDSPIQCMPREQTPRQPTPGPSATQWSEYLLGKPSQHDEPPIPGLSPSSKPPEDVPTSCPATPRSIIIIDDTPIRSHPPISPSLTSPPSTPTLDLPPISPESSTTSSPLVPSSSHSYDDAFQEFIDLRPTLMIPRAINQILLEHSRLLHMIPFVDAPGITGGTKLPPWPGTGGLSKGGHHQDSLQILRKKL</sequence>
<organism evidence="2 3">
    <name type="scientific">Austropuccinia psidii MF-1</name>
    <dbReference type="NCBI Taxonomy" id="1389203"/>
    <lineage>
        <taxon>Eukaryota</taxon>
        <taxon>Fungi</taxon>
        <taxon>Dikarya</taxon>
        <taxon>Basidiomycota</taxon>
        <taxon>Pucciniomycotina</taxon>
        <taxon>Pucciniomycetes</taxon>
        <taxon>Pucciniales</taxon>
        <taxon>Sphaerophragmiaceae</taxon>
        <taxon>Austropuccinia</taxon>
    </lineage>
</organism>
<feature type="region of interest" description="Disordered" evidence="1">
    <location>
        <begin position="30"/>
        <end position="49"/>
    </location>
</feature>
<name>A0A9Q3D8U9_9BASI</name>
<protein>
    <submittedName>
        <fullName evidence="2">Uncharacterized protein</fullName>
    </submittedName>
</protein>
<dbReference type="Proteomes" id="UP000765509">
    <property type="component" value="Unassembled WGS sequence"/>
</dbReference>
<dbReference type="EMBL" id="AVOT02014297">
    <property type="protein sequence ID" value="MBW0497647.1"/>
    <property type="molecule type" value="Genomic_DNA"/>
</dbReference>
<proteinExistence type="predicted"/>
<keyword evidence="3" id="KW-1185">Reference proteome</keyword>
<evidence type="ECO:0000256" key="1">
    <source>
        <dbReference type="SAM" id="MobiDB-lite"/>
    </source>
</evidence>
<evidence type="ECO:0000313" key="3">
    <source>
        <dbReference type="Proteomes" id="UP000765509"/>
    </source>
</evidence>
<evidence type="ECO:0000313" key="2">
    <source>
        <dbReference type="EMBL" id="MBW0497647.1"/>
    </source>
</evidence>
<dbReference type="AlphaFoldDB" id="A0A9Q3D8U9"/>
<feature type="compositionally biased region" description="Low complexity" evidence="1">
    <location>
        <begin position="179"/>
        <end position="212"/>
    </location>
</feature>
<feature type="region of interest" description="Disordered" evidence="1">
    <location>
        <begin position="85"/>
        <end position="212"/>
    </location>
</feature>
<accession>A0A9Q3D8U9</accession>